<evidence type="ECO:0000313" key="1">
    <source>
        <dbReference type="EMBL" id="JAP46351.1"/>
    </source>
</evidence>
<gene>
    <name evidence="1" type="ORF">TR139480</name>
</gene>
<name>A0A0X3P310_SCHSO</name>
<dbReference type="EMBL" id="GEEE01016874">
    <property type="protein sequence ID" value="JAP46351.1"/>
    <property type="molecule type" value="Transcribed_RNA"/>
</dbReference>
<organism evidence="1">
    <name type="scientific">Schistocephalus solidus</name>
    <name type="common">Tapeworm</name>
    <dbReference type="NCBI Taxonomy" id="70667"/>
    <lineage>
        <taxon>Eukaryota</taxon>
        <taxon>Metazoa</taxon>
        <taxon>Spiralia</taxon>
        <taxon>Lophotrochozoa</taxon>
        <taxon>Platyhelminthes</taxon>
        <taxon>Cestoda</taxon>
        <taxon>Eucestoda</taxon>
        <taxon>Diphyllobothriidea</taxon>
        <taxon>Diphyllobothriidae</taxon>
        <taxon>Schistocephalus</taxon>
    </lineage>
</organism>
<sequence>MPNHVFPCFYHFQSRLSHLLFTSLTCKSPSRLLVLIGHNALLTSMRYLFKLVTLTLLLFDSASFLTDCISIGLFRTLACFEETQNKLVLYDVSRELPRVFAFLYCFRRIFSNVWPCVCLDDGRDLKAKCTEHIVFLSFYVDGLWSRLFIILSLTVICRKRQYASIPRKFLCST</sequence>
<proteinExistence type="predicted"/>
<protein>
    <submittedName>
        <fullName evidence="1">Uncharacterized protein</fullName>
    </submittedName>
</protein>
<accession>A0A0X3P310</accession>
<reference evidence="1" key="1">
    <citation type="submission" date="2016-01" db="EMBL/GenBank/DDBJ databases">
        <title>Reference transcriptome for the parasite Schistocephalus solidus: insights into the molecular evolution of parasitism.</title>
        <authorList>
            <person name="Hebert F.O."/>
            <person name="Grambauer S."/>
            <person name="Barber I."/>
            <person name="Landry C.R."/>
            <person name="Aubin-Horth N."/>
        </authorList>
    </citation>
    <scope>NUCLEOTIDE SEQUENCE</scope>
</reference>
<dbReference type="AlphaFoldDB" id="A0A0X3P310"/>